<dbReference type="KEGG" id="cinf:CINF_0550"/>
<dbReference type="InterPro" id="IPR030393">
    <property type="entry name" value="G_ENGB_dom"/>
</dbReference>
<keyword evidence="5 10" id="KW-0547">Nucleotide-binding</keyword>
<dbReference type="PROSITE" id="PS51706">
    <property type="entry name" value="G_ENGB"/>
    <property type="match status" value="1"/>
</dbReference>
<evidence type="ECO:0000313" key="13">
    <source>
        <dbReference type="Proteomes" id="UP000509414"/>
    </source>
</evidence>
<evidence type="ECO:0000256" key="3">
    <source>
        <dbReference type="ARBA" id="ARBA00022618"/>
    </source>
</evidence>
<keyword evidence="8 10" id="KW-0717">Septation</keyword>
<evidence type="ECO:0000256" key="10">
    <source>
        <dbReference type="HAMAP-Rule" id="MF_00321"/>
    </source>
</evidence>
<dbReference type="RefSeq" id="WP_179975658.1">
    <property type="nucleotide sequence ID" value="NZ_CP049075.1"/>
</dbReference>
<comment type="similarity">
    <text evidence="2 10">Belongs to the TRAFAC class TrmE-Era-EngA-EngB-Septin-like GTPase superfamily. EngB GTPase family.</text>
</comment>
<keyword evidence="6" id="KW-0460">Magnesium</keyword>
<evidence type="ECO:0000256" key="8">
    <source>
        <dbReference type="ARBA" id="ARBA00023210"/>
    </source>
</evidence>
<protein>
    <recommendedName>
        <fullName evidence="10">Probable GTP-binding protein EngB</fullName>
    </recommendedName>
</protein>
<evidence type="ECO:0000256" key="7">
    <source>
        <dbReference type="ARBA" id="ARBA00023134"/>
    </source>
</evidence>
<feature type="domain" description="EngB-type G" evidence="11">
    <location>
        <begin position="45"/>
        <end position="223"/>
    </location>
</feature>
<dbReference type="CDD" id="cd01876">
    <property type="entry name" value="YihA_EngB"/>
    <property type="match status" value="1"/>
</dbReference>
<accession>A0A7H9CG08</accession>
<dbReference type="GO" id="GO:0005829">
    <property type="term" value="C:cytosol"/>
    <property type="evidence" value="ECO:0007669"/>
    <property type="project" value="TreeGrafter"/>
</dbReference>
<comment type="cofactor">
    <cofactor evidence="1">
        <name>Mg(2+)</name>
        <dbReference type="ChEBI" id="CHEBI:18420"/>
    </cofactor>
</comment>
<evidence type="ECO:0000256" key="4">
    <source>
        <dbReference type="ARBA" id="ARBA00022723"/>
    </source>
</evidence>
<organism evidence="12 13">
    <name type="scientific">Candidatus Campylobacter infans</name>
    <dbReference type="NCBI Taxonomy" id="2561898"/>
    <lineage>
        <taxon>Bacteria</taxon>
        <taxon>Pseudomonadati</taxon>
        <taxon>Campylobacterota</taxon>
        <taxon>Epsilonproteobacteria</taxon>
        <taxon>Campylobacterales</taxon>
        <taxon>Campylobacteraceae</taxon>
        <taxon>Campylobacter</taxon>
    </lineage>
</organism>
<reference evidence="12 13" key="1">
    <citation type="submission" date="2020-02" db="EMBL/GenBank/DDBJ databases">
        <title>Complete genome sequence of the novel Campylobacter species Candidatus Campylobacter infans.</title>
        <authorList>
            <person name="Duim B."/>
            <person name="Zomer A."/>
            <person name="van der Graaf L."/>
            <person name="Wagenaar J."/>
        </authorList>
    </citation>
    <scope>NUCLEOTIDE SEQUENCE [LARGE SCALE GENOMIC DNA]</scope>
    <source>
        <strain evidence="12 13">19S00001</strain>
    </source>
</reference>
<dbReference type="EMBL" id="CP049075">
    <property type="protein sequence ID" value="QLI05073.1"/>
    <property type="molecule type" value="Genomic_DNA"/>
</dbReference>
<dbReference type="HAMAP" id="MF_00321">
    <property type="entry name" value="GTPase_EngB"/>
    <property type="match status" value="1"/>
</dbReference>
<keyword evidence="4" id="KW-0479">Metal-binding</keyword>
<proteinExistence type="inferred from homology"/>
<keyword evidence="13" id="KW-1185">Reference proteome</keyword>
<dbReference type="InterPro" id="IPR019987">
    <property type="entry name" value="GTP-bd_ribosome_bio_YsxC"/>
</dbReference>
<dbReference type="GO" id="GO:0005525">
    <property type="term" value="F:GTP binding"/>
    <property type="evidence" value="ECO:0007669"/>
    <property type="project" value="UniProtKB-UniRule"/>
</dbReference>
<keyword evidence="9 10" id="KW-0131">Cell cycle</keyword>
<comment type="function">
    <text evidence="10">Necessary for normal cell division and for the maintenance of normal septation.</text>
</comment>
<dbReference type="GO" id="GO:0046872">
    <property type="term" value="F:metal ion binding"/>
    <property type="evidence" value="ECO:0007669"/>
    <property type="project" value="UniProtKB-KW"/>
</dbReference>
<evidence type="ECO:0000313" key="12">
    <source>
        <dbReference type="EMBL" id="QLI05073.1"/>
    </source>
</evidence>
<keyword evidence="3 10" id="KW-0132">Cell division</keyword>
<evidence type="ECO:0000259" key="11">
    <source>
        <dbReference type="PROSITE" id="PS51706"/>
    </source>
</evidence>
<dbReference type="Gene3D" id="3.40.50.300">
    <property type="entry name" value="P-loop containing nucleotide triphosphate hydrolases"/>
    <property type="match status" value="1"/>
</dbReference>
<dbReference type="PANTHER" id="PTHR11649">
    <property type="entry name" value="MSS1/TRME-RELATED GTP-BINDING PROTEIN"/>
    <property type="match status" value="1"/>
</dbReference>
<keyword evidence="7 10" id="KW-0342">GTP-binding</keyword>
<evidence type="ECO:0000256" key="2">
    <source>
        <dbReference type="ARBA" id="ARBA00009638"/>
    </source>
</evidence>
<evidence type="ECO:0000256" key="6">
    <source>
        <dbReference type="ARBA" id="ARBA00022842"/>
    </source>
</evidence>
<evidence type="ECO:0000256" key="1">
    <source>
        <dbReference type="ARBA" id="ARBA00001946"/>
    </source>
</evidence>
<dbReference type="PANTHER" id="PTHR11649:SF13">
    <property type="entry name" value="ENGB-TYPE G DOMAIN-CONTAINING PROTEIN"/>
    <property type="match status" value="1"/>
</dbReference>
<dbReference type="InterPro" id="IPR006073">
    <property type="entry name" value="GTP-bd"/>
</dbReference>
<dbReference type="SUPFAM" id="SSF52540">
    <property type="entry name" value="P-loop containing nucleoside triphosphate hydrolases"/>
    <property type="match status" value="1"/>
</dbReference>
<dbReference type="InterPro" id="IPR027417">
    <property type="entry name" value="P-loop_NTPase"/>
</dbReference>
<dbReference type="Pfam" id="PF01926">
    <property type="entry name" value="MMR_HSR1"/>
    <property type="match status" value="1"/>
</dbReference>
<evidence type="ECO:0000256" key="5">
    <source>
        <dbReference type="ARBA" id="ARBA00022741"/>
    </source>
</evidence>
<dbReference type="AlphaFoldDB" id="A0A7H9CG08"/>
<sequence>MNPTQNLASNHTQNNENFKILNQARIIDACFLASSPDLKTCDDYALSELAFLGRSNVGKSSLINALCQKNSLAKSSSTPGKTRLINFFKVRFGREFQGSKVNGEAVFVDLPGFGYAKVSKAMQAQWQRNLSEFLKSRINIRAFLHLIDSRHFNLASDDELGEFLVSFVRADQRILRIYTKADKLNQSERAKLKAHDKNAILISTLKKTGIAELTNILYETLYK</sequence>
<evidence type="ECO:0000256" key="9">
    <source>
        <dbReference type="ARBA" id="ARBA00023306"/>
    </source>
</evidence>
<dbReference type="GO" id="GO:0000917">
    <property type="term" value="P:division septum assembly"/>
    <property type="evidence" value="ECO:0007669"/>
    <property type="project" value="UniProtKB-KW"/>
</dbReference>
<dbReference type="NCBIfam" id="TIGR03598">
    <property type="entry name" value="GTPase_YsxC"/>
    <property type="match status" value="1"/>
</dbReference>
<dbReference type="Proteomes" id="UP000509414">
    <property type="component" value="Chromosome"/>
</dbReference>
<gene>
    <name evidence="10 12" type="primary">engB</name>
    <name evidence="12" type="ORF">CINF_0550</name>
</gene>
<name>A0A7H9CG08_9BACT</name>